<feature type="region of interest" description="Disordered" evidence="2">
    <location>
        <begin position="140"/>
        <end position="168"/>
    </location>
</feature>
<dbReference type="PANTHER" id="PTHR35024">
    <property type="entry name" value="HYPOTHETICAL CYTOSOLIC PROTEIN"/>
    <property type="match status" value="1"/>
</dbReference>
<protein>
    <recommendedName>
        <fullName evidence="5">Polymer-forming cytoskeletal protein</fullName>
    </recommendedName>
</protein>
<dbReference type="Proteomes" id="UP000033187">
    <property type="component" value="Chromosome 1"/>
</dbReference>
<dbReference type="KEGG" id="fil:BN1229_v1_0292"/>
<feature type="region of interest" description="Disordered" evidence="2">
    <location>
        <begin position="1"/>
        <end position="50"/>
    </location>
</feature>
<reference evidence="4" key="1">
    <citation type="submission" date="2015-02" db="EMBL/GenBank/DDBJ databases">
        <authorList>
            <person name="Chooi Y.-H."/>
        </authorList>
    </citation>
    <scope>NUCLEOTIDE SEQUENCE [LARGE SCALE GENOMIC DNA]</scope>
    <source>
        <strain evidence="4">strain Y</strain>
    </source>
</reference>
<dbReference type="Pfam" id="PF04519">
    <property type="entry name" value="Bactofilin"/>
    <property type="match status" value="1"/>
</dbReference>
<evidence type="ECO:0000256" key="1">
    <source>
        <dbReference type="ARBA" id="ARBA00044755"/>
    </source>
</evidence>
<dbReference type="RefSeq" id="WP_046475794.1">
    <property type="nucleotide sequence ID" value="NZ_LN829118.1"/>
</dbReference>
<dbReference type="AlphaFoldDB" id="A0A0D6JA33"/>
<keyword evidence="4" id="KW-1185">Reference proteome</keyword>
<dbReference type="KEGG" id="fiy:BN1229_v1_0297"/>
<evidence type="ECO:0008006" key="5">
    <source>
        <dbReference type="Google" id="ProtNLM"/>
    </source>
</evidence>
<name>A0A0D6JA33_9HYPH</name>
<dbReference type="OrthoDB" id="5738271at2"/>
<sequence>MLPNFKKNETEPPKPPATPSAGAPSQPAIPRSATAGARTNGDRLPPSIIGPDLTIHGNLSSKGQVQIDGDVEGDIHGTHIIVGERARITGGILADEVVVRGHVMGSIRGRRVMLQAQSHVEGDIYHQALAIEQGAFFEGKSRRSEDPMANVTESEMPPMLAPTPNSVG</sequence>
<evidence type="ECO:0000313" key="4">
    <source>
        <dbReference type="Proteomes" id="UP000033187"/>
    </source>
</evidence>
<feature type="compositionally biased region" description="Basic and acidic residues" evidence="2">
    <location>
        <begin position="1"/>
        <end position="12"/>
    </location>
</feature>
<proteinExistence type="inferred from homology"/>
<evidence type="ECO:0000313" key="3">
    <source>
        <dbReference type="EMBL" id="CPR15300.1"/>
    </source>
</evidence>
<dbReference type="InterPro" id="IPR007607">
    <property type="entry name" value="BacA/B"/>
</dbReference>
<dbReference type="EMBL" id="LN829119">
    <property type="protein sequence ID" value="CPR15300.1"/>
    <property type="molecule type" value="Genomic_DNA"/>
</dbReference>
<comment type="similarity">
    <text evidence="1">Belongs to the bactofilin family.</text>
</comment>
<evidence type="ECO:0000256" key="2">
    <source>
        <dbReference type="SAM" id="MobiDB-lite"/>
    </source>
</evidence>
<organism evidence="3 4">
    <name type="scientific">Candidatus Filomicrobium marinum</name>
    <dbReference type="NCBI Taxonomy" id="1608628"/>
    <lineage>
        <taxon>Bacteria</taxon>
        <taxon>Pseudomonadati</taxon>
        <taxon>Pseudomonadota</taxon>
        <taxon>Alphaproteobacteria</taxon>
        <taxon>Hyphomicrobiales</taxon>
        <taxon>Hyphomicrobiaceae</taxon>
        <taxon>Filomicrobium</taxon>
    </lineage>
</organism>
<gene>
    <name evidence="3" type="ORF">YBN1229_v1_0297</name>
</gene>
<accession>A0A0D6JA33</accession>
<dbReference type="PANTHER" id="PTHR35024:SF4">
    <property type="entry name" value="POLYMER-FORMING CYTOSKELETAL PROTEIN"/>
    <property type="match status" value="1"/>
</dbReference>